<name>A0A7W4YJE1_LEIAQ</name>
<dbReference type="SUPFAM" id="SSF53335">
    <property type="entry name" value="S-adenosyl-L-methionine-dependent methyltransferases"/>
    <property type="match status" value="2"/>
</dbReference>
<dbReference type="GO" id="GO:0032259">
    <property type="term" value="P:methylation"/>
    <property type="evidence" value="ECO:0007669"/>
    <property type="project" value="UniProtKB-KW"/>
</dbReference>
<dbReference type="InterPro" id="IPR002052">
    <property type="entry name" value="DNA_methylase_N6_adenine_CS"/>
</dbReference>
<evidence type="ECO:0000313" key="1">
    <source>
        <dbReference type="EMBL" id="MBB2968001.1"/>
    </source>
</evidence>
<keyword evidence="1" id="KW-0808">Transferase</keyword>
<protein>
    <submittedName>
        <fullName evidence="1">Adenine-specific DNA methylase</fullName>
    </submittedName>
</protein>
<dbReference type="Gene3D" id="3.40.50.150">
    <property type="entry name" value="Vaccinia Virus protein VP39"/>
    <property type="match status" value="2"/>
</dbReference>
<dbReference type="RefSeq" id="WP_021765441.1">
    <property type="nucleotide sequence ID" value="NZ_JACHVP010000003.1"/>
</dbReference>
<dbReference type="EMBL" id="JACHVP010000003">
    <property type="protein sequence ID" value="MBB2968001.1"/>
    <property type="molecule type" value="Genomic_DNA"/>
</dbReference>
<dbReference type="GO" id="GO:0003676">
    <property type="term" value="F:nucleic acid binding"/>
    <property type="evidence" value="ECO:0007669"/>
    <property type="project" value="InterPro"/>
</dbReference>
<dbReference type="Proteomes" id="UP000538196">
    <property type="component" value="Unassembled WGS sequence"/>
</dbReference>
<reference evidence="1 2" key="1">
    <citation type="submission" date="2020-08" db="EMBL/GenBank/DDBJ databases">
        <title>Sequencing the genomes of 1000 actinobacteria strains.</title>
        <authorList>
            <person name="Klenk H.-P."/>
        </authorList>
    </citation>
    <scope>NUCLEOTIDE SEQUENCE [LARGE SCALE GENOMIC DNA]</scope>
    <source>
        <strain evidence="1 2">DSM 20146</strain>
    </source>
</reference>
<evidence type="ECO:0000313" key="2">
    <source>
        <dbReference type="Proteomes" id="UP000538196"/>
    </source>
</evidence>
<organism evidence="1 2">
    <name type="scientific">Leifsonia aquatica</name>
    <name type="common">Corynebacterium aquaticum</name>
    <dbReference type="NCBI Taxonomy" id="144185"/>
    <lineage>
        <taxon>Bacteria</taxon>
        <taxon>Bacillati</taxon>
        <taxon>Actinomycetota</taxon>
        <taxon>Actinomycetes</taxon>
        <taxon>Micrococcales</taxon>
        <taxon>Microbacteriaceae</taxon>
        <taxon>Leifsonia</taxon>
    </lineage>
</organism>
<dbReference type="InterPro" id="IPR029063">
    <property type="entry name" value="SAM-dependent_MTases_sf"/>
</dbReference>
<dbReference type="AlphaFoldDB" id="A0A7W4YJE1"/>
<sequence>MSDEPRTPGAAAPLSLSMLDAGTLPLQELAELARREAHRPRPVYAAHKWFARRYGTAMRALLVASQVEDGADFWSAFLSSDLLAGKHVVDLFIGGGTSLYEASRLGANVTGVDIDPVATAVTEFELRARDLPDPFDVFTDVYDAAEPLRELYRTVGPDGDTRDGLHFFYVQQLTCGHCATTFDAHPSYRVALAGSEQWVVCSREACGQVRSISADAEQFTCDCGSVTVIGDAPLVRGKATCPECGHVEALITYARRTGQRPSFRMFAIESIPVTTNTRPASMTARIFHRPSPADLAALTSAEALQRPLAHLIPSRAIPNENRSDPRLLGYGYTAYSQLLNPRQLLHASWLLGAIASLPEPHRLSYALALSNHLTSNCVLTRYTERWRQVTPLFSLRAFAHSARPVELNPWLRGTGRGTFPNALRRVANAINFAKEPKELTVGNGFQTVPLPAEGTITVLQGDSRHQPDIADASADIVLTDPPYLDNIDYSELSDFFVPWLASAGVLIDPGGPSERSLAAKGRGQADADTFMDGLAACFREAARILKADGRLVFTFQHQSSSAWNALADALISTGLHVVSVFPLRGDSEMSLHRHPGSITWDAVFVLAKEPHPFPRTEDSAAEAADLLADAIQLAEPDRANLRRAYVAAAHVVAVAHDQLAPIRGS</sequence>
<gene>
    <name evidence="1" type="ORF">FHX33_002771</name>
</gene>
<dbReference type="PROSITE" id="PS00092">
    <property type="entry name" value="N6_MTASE"/>
    <property type="match status" value="1"/>
</dbReference>
<keyword evidence="1" id="KW-0489">Methyltransferase</keyword>
<dbReference type="GO" id="GO:0008168">
    <property type="term" value="F:methyltransferase activity"/>
    <property type="evidence" value="ECO:0007669"/>
    <property type="project" value="UniProtKB-KW"/>
</dbReference>
<dbReference type="CDD" id="cd02440">
    <property type="entry name" value="AdoMet_MTases"/>
    <property type="match status" value="1"/>
</dbReference>
<keyword evidence="2" id="KW-1185">Reference proteome</keyword>
<accession>A0A7W4YJE1</accession>
<proteinExistence type="predicted"/>
<comment type="caution">
    <text evidence="1">The sequence shown here is derived from an EMBL/GenBank/DDBJ whole genome shotgun (WGS) entry which is preliminary data.</text>
</comment>